<evidence type="ECO:0000256" key="1">
    <source>
        <dbReference type="SAM" id="Phobius"/>
    </source>
</evidence>
<keyword evidence="1" id="KW-0812">Transmembrane</keyword>
<feature type="transmembrane region" description="Helical" evidence="1">
    <location>
        <begin position="31"/>
        <end position="53"/>
    </location>
</feature>
<organism evidence="2 3">
    <name type="scientific">Aeromonas veronii</name>
    <dbReference type="NCBI Taxonomy" id="654"/>
    <lineage>
        <taxon>Bacteria</taxon>
        <taxon>Pseudomonadati</taxon>
        <taxon>Pseudomonadota</taxon>
        <taxon>Gammaproteobacteria</taxon>
        <taxon>Aeromonadales</taxon>
        <taxon>Aeromonadaceae</taxon>
        <taxon>Aeromonas</taxon>
    </lineage>
</organism>
<evidence type="ECO:0000313" key="3">
    <source>
        <dbReference type="Proteomes" id="UP000241986"/>
    </source>
</evidence>
<accession>A0A2T4MWU3</accession>
<keyword evidence="1" id="KW-0472">Membrane</keyword>
<evidence type="ECO:0000313" key="2">
    <source>
        <dbReference type="EMBL" id="PTH79061.1"/>
    </source>
</evidence>
<comment type="caution">
    <text evidence="2">The sequence shown here is derived from an EMBL/GenBank/DDBJ whole genome shotgun (WGS) entry which is preliminary data.</text>
</comment>
<sequence length="101" mass="11011">MKNNALLLSLAAVAASSVVLPTDVSMGIAMSVGMLGGVCIAGVLLTCIAYPILRKVVFQPISYLIPARFMPFYRANFLDIQLFNRAQMSVTARFKKGRQSR</sequence>
<dbReference type="Proteomes" id="UP000241986">
    <property type="component" value="Unassembled WGS sequence"/>
</dbReference>
<name>A0A2T4MWU3_AERVE</name>
<dbReference type="RefSeq" id="WP_107684686.1">
    <property type="nucleotide sequence ID" value="NZ_PZKL01000045.1"/>
</dbReference>
<keyword evidence="1" id="KW-1133">Transmembrane helix</keyword>
<proteinExistence type="predicted"/>
<gene>
    <name evidence="2" type="ORF">DAA48_21730</name>
</gene>
<dbReference type="EMBL" id="PZKL01000045">
    <property type="protein sequence ID" value="PTH79061.1"/>
    <property type="molecule type" value="Genomic_DNA"/>
</dbReference>
<reference evidence="2 3" key="1">
    <citation type="submission" date="2018-03" db="EMBL/GenBank/DDBJ databases">
        <title>Aeromonas veronii whole genome sequencing and analysis.</title>
        <authorList>
            <person name="Xie H."/>
            <person name="Liu T."/>
            <person name="Wang K."/>
        </authorList>
    </citation>
    <scope>NUCLEOTIDE SEQUENCE [LARGE SCALE GENOMIC DNA]</scope>
    <source>
        <strain evidence="2 3">XH.VA.1</strain>
    </source>
</reference>
<dbReference type="AlphaFoldDB" id="A0A2T4MWU3"/>
<protein>
    <submittedName>
        <fullName evidence="2">Uncharacterized protein</fullName>
    </submittedName>
</protein>